<keyword evidence="8" id="KW-0333">Golgi apparatus</keyword>
<keyword evidence="9 11" id="KW-0472">Membrane</keyword>
<evidence type="ECO:0000256" key="6">
    <source>
        <dbReference type="ARBA" id="ARBA00022968"/>
    </source>
</evidence>
<dbReference type="EMBL" id="KV428084">
    <property type="protein sequence ID" value="KZT37377.1"/>
    <property type="molecule type" value="Genomic_DNA"/>
</dbReference>
<keyword evidence="5 11" id="KW-0812">Transmembrane</keyword>
<evidence type="ECO:0000256" key="4">
    <source>
        <dbReference type="ARBA" id="ARBA00022679"/>
    </source>
</evidence>
<keyword evidence="4" id="KW-0808">Transferase</keyword>
<evidence type="ECO:0000256" key="9">
    <source>
        <dbReference type="ARBA" id="ARBA00023136"/>
    </source>
</evidence>
<evidence type="ECO:0000313" key="12">
    <source>
        <dbReference type="EMBL" id="KZT37377.1"/>
    </source>
</evidence>
<organism evidence="12 13">
    <name type="scientific">Sistotremastrum suecicum HHB10207 ss-3</name>
    <dbReference type="NCBI Taxonomy" id="1314776"/>
    <lineage>
        <taxon>Eukaryota</taxon>
        <taxon>Fungi</taxon>
        <taxon>Dikarya</taxon>
        <taxon>Basidiomycota</taxon>
        <taxon>Agaricomycotina</taxon>
        <taxon>Agaricomycetes</taxon>
        <taxon>Sistotremastrales</taxon>
        <taxon>Sistotremastraceae</taxon>
        <taxon>Sistotremastrum</taxon>
    </lineage>
</organism>
<comment type="subcellular location">
    <subcellularLocation>
        <location evidence="1">Golgi apparatus membrane</location>
        <topology evidence="1">Single-pass type II membrane protein</topology>
    </subcellularLocation>
</comment>
<evidence type="ECO:0000256" key="3">
    <source>
        <dbReference type="ARBA" id="ARBA00022676"/>
    </source>
</evidence>
<dbReference type="PANTHER" id="PTHR11214">
    <property type="entry name" value="BETA-1,3-N-ACETYLGLUCOSAMINYLTRANSFERASE"/>
    <property type="match status" value="1"/>
</dbReference>
<reference evidence="12 13" key="1">
    <citation type="journal article" date="2016" name="Mol. Biol. Evol.">
        <title>Comparative Genomics of Early-Diverging Mushroom-Forming Fungi Provides Insights into the Origins of Lignocellulose Decay Capabilities.</title>
        <authorList>
            <person name="Nagy L.G."/>
            <person name="Riley R."/>
            <person name="Tritt A."/>
            <person name="Adam C."/>
            <person name="Daum C."/>
            <person name="Floudas D."/>
            <person name="Sun H."/>
            <person name="Yadav J.S."/>
            <person name="Pangilinan J."/>
            <person name="Larsson K.H."/>
            <person name="Matsuura K."/>
            <person name="Barry K."/>
            <person name="Labutti K."/>
            <person name="Kuo R."/>
            <person name="Ohm R.A."/>
            <person name="Bhattacharya S.S."/>
            <person name="Shirouzu T."/>
            <person name="Yoshinaga Y."/>
            <person name="Martin F.M."/>
            <person name="Grigoriev I.V."/>
            <person name="Hibbett D.S."/>
        </authorList>
    </citation>
    <scope>NUCLEOTIDE SEQUENCE [LARGE SCALE GENOMIC DNA]</scope>
    <source>
        <strain evidence="12 13">HHB10207 ss-3</strain>
    </source>
</reference>
<dbReference type="Proteomes" id="UP000076798">
    <property type="component" value="Unassembled WGS sequence"/>
</dbReference>
<dbReference type="InterPro" id="IPR002659">
    <property type="entry name" value="Glyco_trans_31"/>
</dbReference>
<evidence type="ECO:0000256" key="1">
    <source>
        <dbReference type="ARBA" id="ARBA00004323"/>
    </source>
</evidence>
<dbReference type="GO" id="GO:0000139">
    <property type="term" value="C:Golgi membrane"/>
    <property type="evidence" value="ECO:0007669"/>
    <property type="project" value="UniProtKB-SubCell"/>
</dbReference>
<dbReference type="PANTHER" id="PTHR11214:SF333">
    <property type="entry name" value="GLYCOSYLTRANSFERASE FAMILY 31 PROTEIN"/>
    <property type="match status" value="1"/>
</dbReference>
<feature type="compositionally biased region" description="Acidic residues" evidence="10">
    <location>
        <begin position="683"/>
        <end position="711"/>
    </location>
</feature>
<gene>
    <name evidence="12" type="ORF">SISSUDRAFT_987781</name>
</gene>
<name>A0A166CEW0_9AGAM</name>
<feature type="region of interest" description="Disordered" evidence="10">
    <location>
        <begin position="17"/>
        <end position="47"/>
    </location>
</feature>
<evidence type="ECO:0000256" key="7">
    <source>
        <dbReference type="ARBA" id="ARBA00022989"/>
    </source>
</evidence>
<feature type="compositionally biased region" description="Basic residues" evidence="10">
    <location>
        <begin position="743"/>
        <end position="753"/>
    </location>
</feature>
<dbReference type="OrthoDB" id="2139606at2759"/>
<evidence type="ECO:0000256" key="5">
    <source>
        <dbReference type="ARBA" id="ARBA00022692"/>
    </source>
</evidence>
<evidence type="ECO:0008006" key="14">
    <source>
        <dbReference type="Google" id="ProtNLM"/>
    </source>
</evidence>
<protein>
    <recommendedName>
        <fullName evidence="14">Glycosyltransferase family 31 protein</fullName>
    </recommendedName>
</protein>
<evidence type="ECO:0000256" key="10">
    <source>
        <dbReference type="SAM" id="MobiDB-lite"/>
    </source>
</evidence>
<proteinExistence type="inferred from homology"/>
<evidence type="ECO:0000256" key="11">
    <source>
        <dbReference type="SAM" id="Phobius"/>
    </source>
</evidence>
<dbReference type="GO" id="GO:0051072">
    <property type="term" value="P:4,6-pyruvylated galactose residue biosynthetic process"/>
    <property type="evidence" value="ECO:0007669"/>
    <property type="project" value="TreeGrafter"/>
</dbReference>
<feature type="region of interest" description="Disordered" evidence="10">
    <location>
        <begin position="676"/>
        <end position="753"/>
    </location>
</feature>
<keyword evidence="6" id="KW-0735">Signal-anchor</keyword>
<dbReference type="GO" id="GO:0016758">
    <property type="term" value="F:hexosyltransferase activity"/>
    <property type="evidence" value="ECO:0007669"/>
    <property type="project" value="InterPro"/>
</dbReference>
<accession>A0A166CEW0</accession>
<evidence type="ECO:0000313" key="13">
    <source>
        <dbReference type="Proteomes" id="UP000076798"/>
    </source>
</evidence>
<comment type="similarity">
    <text evidence="2">Belongs to the glycosyltransferase 31 family.</text>
</comment>
<keyword evidence="13" id="KW-1185">Reference proteome</keyword>
<dbReference type="STRING" id="1314776.A0A166CEW0"/>
<evidence type="ECO:0000256" key="2">
    <source>
        <dbReference type="ARBA" id="ARBA00008661"/>
    </source>
</evidence>
<keyword evidence="7 11" id="KW-1133">Transmembrane helix</keyword>
<dbReference type="AlphaFoldDB" id="A0A166CEW0"/>
<sequence>MPFTLRPLQGNAISVRSDHLPDLSVDYDSESSTDTESPPHRASHSRRSYFSGITSLAVPAPPDYLLPSSACTTATSTPLPSRPTSPLPQFTRALLSSRSSSTFGSDTDEPTSPLLRIRGRKPKWWGAQRRRWWGPDVETRRVRRRDTRIACMGRWLKRIVRFRFFPSQPTTILLTLLLFTLFAIALTVILIHTLNPDKEPLPWRAYCSMPPPPRSPPSLSAPTVDTFDFDSSYIPPPFPPVGLDSRPPAGILLGVFTTDHAVERRMLIRSTWARHVRSRNGAGAGDDGRGTSRTIIKFILGRPRSKWERRVQLEMETYNDIVILPITENMNDGKTHAFFSWASTSAWVPPPAQNSTRYLFSYSNSTSPPPPLSLHDPRSEASARPWVRPDYIVKSDDDSFVMLAELEARLRLELSDAAGASRPYFDPDASPVVTQDPNVIPVYQDPLVYWGYLVKNRFMAGELYALSWSLVDWLSNDATVKGMTRGAEDKQVAKWMRLHPRANEVRWASERCWIYDHPRAATVYSHGFLFPSEVTRVRRNIKSLLQSILYDAAYTVSNTFSNLHAVTLPDANMASSQSFSYSTVSAFRTRYSPPLPNLTPLQSVEALVEGSAMSLVRDSVALGGADAAWRKREGRRRRYEGKRVGGTTVVHFIKRNEWFLETALALLEGDEVVEAERHREAREDEENLQEEEEEEEEVEDEVISDDEDDDTVSAALDVESIRSVDEDDRGDGQPVNTFASHSSPKHAASRRKR</sequence>
<keyword evidence="3" id="KW-0328">Glycosyltransferase</keyword>
<feature type="transmembrane region" description="Helical" evidence="11">
    <location>
        <begin position="171"/>
        <end position="194"/>
    </location>
</feature>
<evidence type="ECO:0000256" key="8">
    <source>
        <dbReference type="ARBA" id="ARBA00023034"/>
    </source>
</evidence>